<dbReference type="GO" id="GO:0007165">
    <property type="term" value="P:signal transduction"/>
    <property type="evidence" value="ECO:0007669"/>
    <property type="project" value="UniProtKB-KW"/>
</dbReference>
<keyword evidence="1 3" id="KW-0807">Transducer</keyword>
<feature type="compositionally biased region" description="Acidic residues" evidence="5">
    <location>
        <begin position="833"/>
        <end position="867"/>
    </location>
</feature>
<feature type="coiled-coil region" evidence="4">
    <location>
        <begin position="556"/>
        <end position="583"/>
    </location>
</feature>
<dbReference type="SMART" id="SM00304">
    <property type="entry name" value="HAMP"/>
    <property type="match status" value="2"/>
</dbReference>
<dbReference type="RefSeq" id="WP_007704419.1">
    <property type="nucleotide sequence ID" value="NZ_AOIQ01000022.1"/>
</dbReference>
<dbReference type="CDD" id="cd06225">
    <property type="entry name" value="HAMP"/>
    <property type="match status" value="1"/>
</dbReference>
<comment type="caution">
    <text evidence="9">The sequence shown here is derived from an EMBL/GenBank/DDBJ whole genome shotgun (WGS) entry which is preliminary data.</text>
</comment>
<evidence type="ECO:0000259" key="7">
    <source>
        <dbReference type="PROSITE" id="PS50111"/>
    </source>
</evidence>
<evidence type="ECO:0000256" key="2">
    <source>
        <dbReference type="ARBA" id="ARBA00029447"/>
    </source>
</evidence>
<gene>
    <name evidence="9" type="ORF">C479_15085</name>
</gene>
<evidence type="ECO:0000259" key="8">
    <source>
        <dbReference type="PROSITE" id="PS50885"/>
    </source>
</evidence>
<dbReference type="PANTHER" id="PTHR32089:SF112">
    <property type="entry name" value="LYSOZYME-LIKE PROTEIN-RELATED"/>
    <property type="match status" value="1"/>
</dbReference>
<dbReference type="PANTHER" id="PTHR32089">
    <property type="entry name" value="METHYL-ACCEPTING CHEMOTAXIS PROTEIN MCPB"/>
    <property type="match status" value="1"/>
</dbReference>
<feature type="compositionally biased region" description="Basic and acidic residues" evidence="5">
    <location>
        <begin position="541"/>
        <end position="555"/>
    </location>
</feature>
<proteinExistence type="inferred from homology"/>
<protein>
    <submittedName>
        <fullName evidence="9">Methyl-accepting chemotaxis sensory transducer</fullName>
    </submittedName>
</protein>
<dbReference type="PRINTS" id="PR00260">
    <property type="entry name" value="CHEMTRNSDUCR"/>
</dbReference>
<comment type="similarity">
    <text evidence="2">Belongs to the methyl-accepting chemotaxis (MCP) protein family.</text>
</comment>
<dbReference type="OrthoDB" id="8523at2157"/>
<dbReference type="Pfam" id="PF00672">
    <property type="entry name" value="HAMP"/>
    <property type="match status" value="1"/>
</dbReference>
<dbReference type="AlphaFoldDB" id="M0BBV6"/>
<dbReference type="EMBL" id="AOIQ01000022">
    <property type="protein sequence ID" value="ELZ07778.1"/>
    <property type="molecule type" value="Genomic_DNA"/>
</dbReference>
<keyword evidence="6" id="KW-1133">Transmembrane helix</keyword>
<evidence type="ECO:0000256" key="4">
    <source>
        <dbReference type="SAM" id="Coils"/>
    </source>
</evidence>
<dbReference type="Pfam" id="PF00015">
    <property type="entry name" value="MCPsignal"/>
    <property type="match status" value="1"/>
</dbReference>
<dbReference type="Gene3D" id="6.10.250.1910">
    <property type="match status" value="1"/>
</dbReference>
<feature type="domain" description="HAMP" evidence="8">
    <location>
        <begin position="339"/>
        <end position="391"/>
    </location>
</feature>
<keyword evidence="4" id="KW-0175">Coiled coil</keyword>
<feature type="region of interest" description="Disordered" evidence="5">
    <location>
        <begin position="533"/>
        <end position="555"/>
    </location>
</feature>
<dbReference type="PROSITE" id="PS50111">
    <property type="entry name" value="CHEMOTAXIS_TRANSDUC_2"/>
    <property type="match status" value="1"/>
</dbReference>
<dbReference type="Proteomes" id="UP000011560">
    <property type="component" value="Unassembled WGS sequence"/>
</dbReference>
<keyword evidence="6" id="KW-0812">Transmembrane</keyword>
<dbReference type="STRING" id="1227490.C479_15085"/>
<evidence type="ECO:0000256" key="3">
    <source>
        <dbReference type="PROSITE-ProRule" id="PRU00284"/>
    </source>
</evidence>
<dbReference type="InterPro" id="IPR004090">
    <property type="entry name" value="Chemotax_Me-accpt_rcpt"/>
</dbReference>
<evidence type="ECO:0000313" key="9">
    <source>
        <dbReference type="EMBL" id="ELZ07778.1"/>
    </source>
</evidence>
<keyword evidence="10" id="KW-1185">Reference proteome</keyword>
<evidence type="ECO:0000256" key="5">
    <source>
        <dbReference type="SAM" id="MobiDB-lite"/>
    </source>
</evidence>
<dbReference type="GO" id="GO:0004888">
    <property type="term" value="F:transmembrane signaling receptor activity"/>
    <property type="evidence" value="ECO:0007669"/>
    <property type="project" value="InterPro"/>
</dbReference>
<evidence type="ECO:0000256" key="6">
    <source>
        <dbReference type="SAM" id="Phobius"/>
    </source>
</evidence>
<organism evidence="9 10">
    <name type="scientific">Halovivax asiaticus JCM 14624</name>
    <dbReference type="NCBI Taxonomy" id="1227490"/>
    <lineage>
        <taxon>Archaea</taxon>
        <taxon>Methanobacteriati</taxon>
        <taxon>Methanobacteriota</taxon>
        <taxon>Stenosarchaea group</taxon>
        <taxon>Halobacteria</taxon>
        <taxon>Halobacteriales</taxon>
        <taxon>Natrialbaceae</taxon>
        <taxon>Halovivax</taxon>
    </lineage>
</organism>
<dbReference type="SMART" id="SM00283">
    <property type="entry name" value="MA"/>
    <property type="match status" value="1"/>
</dbReference>
<feature type="coiled-coil region" evidence="4">
    <location>
        <begin position="379"/>
        <end position="420"/>
    </location>
</feature>
<dbReference type="Gene3D" id="1.10.287.950">
    <property type="entry name" value="Methyl-accepting chemotaxis protein"/>
    <property type="match status" value="1"/>
</dbReference>
<dbReference type="PROSITE" id="PS50885">
    <property type="entry name" value="HAMP"/>
    <property type="match status" value="2"/>
</dbReference>
<dbReference type="PATRIC" id="fig|1227490.4.peg.3061"/>
<accession>M0BBV6</accession>
<feature type="compositionally biased region" description="Acidic residues" evidence="5">
    <location>
        <begin position="784"/>
        <end position="804"/>
    </location>
</feature>
<name>M0BBV6_9EURY</name>
<dbReference type="InterPro" id="IPR003660">
    <property type="entry name" value="HAMP_dom"/>
</dbReference>
<evidence type="ECO:0000256" key="1">
    <source>
        <dbReference type="ARBA" id="ARBA00023224"/>
    </source>
</evidence>
<keyword evidence="6" id="KW-0472">Membrane</keyword>
<dbReference type="SUPFAM" id="SSF58104">
    <property type="entry name" value="Methyl-accepting chemotaxis protein (MCP) signaling domain"/>
    <property type="match status" value="2"/>
</dbReference>
<feature type="domain" description="Methyl-accepting transducer" evidence="7">
    <location>
        <begin position="485"/>
        <end position="723"/>
    </location>
</feature>
<reference evidence="9 10" key="1">
    <citation type="journal article" date="2014" name="PLoS Genet.">
        <title>Phylogenetically driven sequencing of extremely halophilic archaea reveals strategies for static and dynamic osmo-response.</title>
        <authorList>
            <person name="Becker E.A."/>
            <person name="Seitzer P.M."/>
            <person name="Tritt A."/>
            <person name="Larsen D."/>
            <person name="Krusor M."/>
            <person name="Yao A.I."/>
            <person name="Wu D."/>
            <person name="Madern D."/>
            <person name="Eisen J.A."/>
            <person name="Darling A.E."/>
            <person name="Facciotti M.T."/>
        </authorList>
    </citation>
    <scope>NUCLEOTIDE SEQUENCE [LARGE SCALE GENOMIC DNA]</scope>
    <source>
        <strain evidence="9 10">JCM 14624</strain>
    </source>
</reference>
<feature type="transmembrane region" description="Helical" evidence="6">
    <location>
        <begin position="21"/>
        <end position="43"/>
    </location>
</feature>
<sequence length="867" mass="93691">MKQQMRNLIPKSLRQSYAAKFAVVLLVIGLAVGTIGFLGTSMITESVQDNALEDQEALTAQEASTIDTWHEKNLRTIESNSNTPIIEEGTKAEMSNRISNLELELGEGVHSLHIADIGSGELVTTTSDGQSLSDIQFPSEQLSADMSAQTPSYTDAYTSGGTPVVSYYIRIGHQDTEQYPDDVAMIITYDLRELSGQFGQNTGSETTVVALNQDRQIVLDDTFTGSGSDALNTGYMENVFLQPYESNQEWVARAMSGESEGGATVVKQQASASIRDDPHGFTHDEFVGSYHTTEMGWTVLVHTSTDEAFGFVSTVNKYGIYATIAGILFIVLIGAVVGRNTATSIDNLTGKVAEMEDGNLDVEFETKRIDNIGRLYDGFAEMRDDLKTQILEAENARAEAEQERERVQQLNNELQSAASSYCDVMEEAADGDLTVRMDSSATDNETMQEIGEDFNDMLTEIEATVESLNQFATEVATASEQVTASSEEVRSASEQVSESVQEISDGANQQYESLRSVDNEMSNLSTTTEEIAASSNEVADVAERTARTGRDGREAAREAIDAVETLEDERESVVDEFAQLRDDVAEIDHLVERVGEIAEQTNMLALNANIEASRSAGGDDDGGFAAVAAEVKELSQDVKEATEEIDDQLEGIQTQTERSADEVERTSDEIERVGELVTETVDALEEIAEYAQETNDGVQEISAATEEQAASTEEVVAMIDDVASIAEQTTTEAEGVAAAAEEQTTAMTEVSNSANDLTEQAMALSEALDRFETDAPADASVVDLDYDGSTDDDDDAGSDQDADETFSFGEPADDEADATDDETDESASITSDEPNDSETDSTESEAGVTDDDATWGDKEDETFSLDG</sequence>
<dbReference type="CDD" id="cd11386">
    <property type="entry name" value="MCP_signal"/>
    <property type="match status" value="1"/>
</dbReference>
<evidence type="ECO:0000313" key="10">
    <source>
        <dbReference type="Proteomes" id="UP000011560"/>
    </source>
</evidence>
<dbReference type="GO" id="GO:0016020">
    <property type="term" value="C:membrane"/>
    <property type="evidence" value="ECO:0007669"/>
    <property type="project" value="InterPro"/>
</dbReference>
<feature type="domain" description="HAMP" evidence="8">
    <location>
        <begin position="423"/>
        <end position="466"/>
    </location>
</feature>
<feature type="region of interest" description="Disordered" evidence="5">
    <location>
        <begin position="767"/>
        <end position="867"/>
    </location>
</feature>
<dbReference type="GO" id="GO:0006935">
    <property type="term" value="P:chemotaxis"/>
    <property type="evidence" value="ECO:0007669"/>
    <property type="project" value="InterPro"/>
</dbReference>
<feature type="coiled-coil region" evidence="4">
    <location>
        <begin position="624"/>
        <end position="658"/>
    </location>
</feature>
<dbReference type="InterPro" id="IPR004089">
    <property type="entry name" value="MCPsignal_dom"/>
</dbReference>
<feature type="compositionally biased region" description="Acidic residues" evidence="5">
    <location>
        <begin position="811"/>
        <end position="825"/>
    </location>
</feature>